<name>A0ABM9AAM0_9GAMM</name>
<comment type="caution">
    <text evidence="1">The sequence shown here is derived from an EMBL/GenBank/DDBJ whole genome shotgun (WGS) entry which is preliminary data.</text>
</comment>
<reference evidence="1" key="1">
    <citation type="submission" date="2021-12" db="EMBL/GenBank/DDBJ databases">
        <authorList>
            <person name="Rodrigo-Torres L."/>
            <person name="Arahal R. D."/>
            <person name="Lucena T."/>
        </authorList>
    </citation>
    <scope>NUCLEOTIDE SEQUENCE</scope>
    <source>
        <strain evidence="1">CECT 8267</strain>
    </source>
</reference>
<dbReference type="SUPFAM" id="SSF143011">
    <property type="entry name" value="RelE-like"/>
    <property type="match status" value="1"/>
</dbReference>
<sequence length="338" mass="37494">MDSNNGDFRQRFSNTNLSADQVSNNGYKLFLSKEAQQVIDGAGSYESARINQKLQSLIAMPRPESAGKRIGGADGYRMAVGYYRFDYVVFSGEITVTNASFDQTDADTAKREKPGLYRIRKSRDGWGPVAVRVEAVETSHAAVNGMQNDLIAATRLMPLHIESAFGKKVNTFTLYHNPSVGFFGDLWESSRDKLSITTPLAKHLAAILDDTQKKKKEVKWVVHSQGGAVFVQAVNYHNKTRAKPLDMHKVKFHSGANNALISQRILDKASVEKVGKDNNHPYDLVPNVIGMNTINPVRIVGSIVAAPALSSSGPLAHLKSPHTLPNKRETWKFWQWKD</sequence>
<accession>A0ABM9AAM0</accession>
<organism evidence="1 2">
    <name type="scientific">Sinobacterium norvegicum</name>
    <dbReference type="NCBI Taxonomy" id="1641715"/>
    <lineage>
        <taxon>Bacteria</taxon>
        <taxon>Pseudomonadati</taxon>
        <taxon>Pseudomonadota</taxon>
        <taxon>Gammaproteobacteria</taxon>
        <taxon>Cellvibrionales</taxon>
        <taxon>Spongiibacteraceae</taxon>
        <taxon>Sinobacterium</taxon>
    </lineage>
</organism>
<dbReference type="Gene3D" id="3.30.2310.20">
    <property type="entry name" value="RelE-like"/>
    <property type="match status" value="1"/>
</dbReference>
<gene>
    <name evidence="1" type="ORF">SIN8267_00125</name>
</gene>
<dbReference type="RefSeq" id="WP_237442738.1">
    <property type="nucleotide sequence ID" value="NZ_CAKLPX010000001.1"/>
</dbReference>
<keyword evidence="2" id="KW-1185">Reference proteome</keyword>
<dbReference type="Proteomes" id="UP000838100">
    <property type="component" value="Unassembled WGS sequence"/>
</dbReference>
<evidence type="ECO:0000313" key="2">
    <source>
        <dbReference type="Proteomes" id="UP000838100"/>
    </source>
</evidence>
<evidence type="ECO:0000313" key="1">
    <source>
        <dbReference type="EMBL" id="CAH0990042.1"/>
    </source>
</evidence>
<protein>
    <submittedName>
        <fullName evidence="1">Uncharacterized protein</fullName>
    </submittedName>
</protein>
<proteinExistence type="predicted"/>
<dbReference type="EMBL" id="CAKLPX010000001">
    <property type="protein sequence ID" value="CAH0990042.1"/>
    <property type="molecule type" value="Genomic_DNA"/>
</dbReference>
<dbReference type="InterPro" id="IPR035093">
    <property type="entry name" value="RelE/ParE_toxin_dom_sf"/>
</dbReference>